<reference evidence="1 2" key="1">
    <citation type="submission" date="2013-09" db="EMBL/GenBank/DDBJ databases">
        <title>High correlation between genotypes and phenotypes of environmental bacteria Comamonas testosteroni strains.</title>
        <authorList>
            <person name="Liu L."/>
            <person name="Zhu W."/>
            <person name="Xia X."/>
            <person name="Xu B."/>
            <person name="Luo M."/>
            <person name="Wang G."/>
        </authorList>
    </citation>
    <scope>NUCLEOTIDE SEQUENCE [LARGE SCALE GENOMIC DNA]</scope>
    <source>
        <strain evidence="1 2">JL14</strain>
    </source>
</reference>
<dbReference type="Proteomes" id="UP000029567">
    <property type="component" value="Unassembled WGS sequence"/>
</dbReference>
<evidence type="ECO:0000313" key="1">
    <source>
        <dbReference type="EMBL" id="KGG97832.1"/>
    </source>
</evidence>
<proteinExistence type="predicted"/>
<evidence type="ECO:0000313" key="2">
    <source>
        <dbReference type="Proteomes" id="UP000029567"/>
    </source>
</evidence>
<dbReference type="EMBL" id="AWTN01000024">
    <property type="protein sequence ID" value="KGG97832.1"/>
    <property type="molecule type" value="Genomic_DNA"/>
</dbReference>
<name>A0A0E3C734_9BURK</name>
<accession>A0A0E3C734</accession>
<comment type="caution">
    <text evidence="1">The sequence shown here is derived from an EMBL/GenBank/DDBJ whole genome shotgun (WGS) entry which is preliminary data.</text>
</comment>
<dbReference type="AlphaFoldDB" id="A0A0E3C734"/>
<sequence length="64" mass="7021">MELMDAKSMQMHCLRCPEQHSQPLAQLVRATAQVLMEPARKPDHPNLGIAADGLRAGLLQIGMT</sequence>
<gene>
    <name evidence="1" type="ORF">P245_04705</name>
</gene>
<organism evidence="1 2">
    <name type="scientific">Comamonas thiooxydans</name>
    <dbReference type="NCBI Taxonomy" id="363952"/>
    <lineage>
        <taxon>Bacteria</taxon>
        <taxon>Pseudomonadati</taxon>
        <taxon>Pseudomonadota</taxon>
        <taxon>Betaproteobacteria</taxon>
        <taxon>Burkholderiales</taxon>
        <taxon>Comamonadaceae</taxon>
        <taxon>Comamonas</taxon>
    </lineage>
</organism>
<protein>
    <submittedName>
        <fullName evidence="1">Uncharacterized protein</fullName>
    </submittedName>
</protein>